<protein>
    <recommendedName>
        <fullName evidence="16">DUF1211 domain-containing protein</fullName>
    </recommendedName>
</protein>
<keyword evidence="10 13" id="KW-0472">Membrane</keyword>
<proteinExistence type="inferred from homology"/>
<evidence type="ECO:0000256" key="5">
    <source>
        <dbReference type="ARBA" id="ARBA00022692"/>
    </source>
</evidence>
<keyword evidence="4" id="KW-0633">Potassium transport</keyword>
<feature type="transmembrane region" description="Helical" evidence="13">
    <location>
        <begin position="155"/>
        <end position="176"/>
    </location>
</feature>
<dbReference type="GO" id="GO:0016020">
    <property type="term" value="C:membrane"/>
    <property type="evidence" value="ECO:0007669"/>
    <property type="project" value="UniProtKB-SubCell"/>
</dbReference>
<dbReference type="GO" id="GO:0015252">
    <property type="term" value="F:proton channel activity"/>
    <property type="evidence" value="ECO:0007669"/>
    <property type="project" value="InterPro"/>
</dbReference>
<evidence type="ECO:0000256" key="8">
    <source>
        <dbReference type="ARBA" id="ARBA00022989"/>
    </source>
</evidence>
<dbReference type="EMBL" id="LGCK01000006">
    <property type="protein sequence ID" value="KPL73290.1"/>
    <property type="molecule type" value="Genomic_DNA"/>
</dbReference>
<gene>
    <name evidence="14" type="ORF">ADM99_03455</name>
</gene>
<reference evidence="14 15" key="1">
    <citation type="submission" date="2015-07" db="EMBL/GenBank/DDBJ databases">
        <title>Genome sequence of Leptolinea tardivitalis DSM 16556.</title>
        <authorList>
            <person name="Hemp J."/>
            <person name="Ward L.M."/>
            <person name="Pace L.A."/>
            <person name="Fischer W.W."/>
        </authorList>
    </citation>
    <scope>NUCLEOTIDE SEQUENCE [LARGE SCALE GENOMIC DNA]</scope>
    <source>
        <strain evidence="14 15">YMTK-2</strain>
    </source>
</reference>
<evidence type="ECO:0000256" key="12">
    <source>
        <dbReference type="ARBA" id="ARBA00034430"/>
    </source>
</evidence>
<evidence type="ECO:0000256" key="11">
    <source>
        <dbReference type="ARBA" id="ARBA00023303"/>
    </source>
</evidence>
<evidence type="ECO:0000256" key="2">
    <source>
        <dbReference type="ARBA" id="ARBA00006920"/>
    </source>
</evidence>
<keyword evidence="5 13" id="KW-0812">Transmembrane</keyword>
<dbReference type="GO" id="GO:0005267">
    <property type="term" value="F:potassium channel activity"/>
    <property type="evidence" value="ECO:0007669"/>
    <property type="project" value="UniProtKB-KW"/>
</dbReference>
<evidence type="ECO:0008006" key="16">
    <source>
        <dbReference type="Google" id="ProtNLM"/>
    </source>
</evidence>
<keyword evidence="7" id="KW-0630">Potassium</keyword>
<evidence type="ECO:0000313" key="15">
    <source>
        <dbReference type="Proteomes" id="UP000050430"/>
    </source>
</evidence>
<feature type="transmembrane region" description="Helical" evidence="13">
    <location>
        <begin position="85"/>
        <end position="102"/>
    </location>
</feature>
<evidence type="ECO:0000256" key="9">
    <source>
        <dbReference type="ARBA" id="ARBA00023065"/>
    </source>
</evidence>
<sequence length="213" mass="24031">MAGIPRFFMSLSRLETLGDAIFAFSLTLLAFDLKIPEIGQGNLGQSLYALLPKVVIFVFTFLVVAQQWDVHQRTIRYITNADGTFIWLNLLSLMFIVLLPTSADILGKYPLDPLALAIFGGNLAMFSLISWYEWRYASGNGHLIVENMEPEVVRMIGNLWLSTPIIIGISIPISFLSVYPVYAIWLLMPILSYTFSIRTVHRLRAKTGKQEQA</sequence>
<evidence type="ECO:0000313" key="14">
    <source>
        <dbReference type="EMBL" id="KPL73290.1"/>
    </source>
</evidence>
<keyword evidence="15" id="KW-1185">Reference proteome</keyword>
<organism evidence="14 15">
    <name type="scientific">Leptolinea tardivitalis</name>
    <dbReference type="NCBI Taxonomy" id="229920"/>
    <lineage>
        <taxon>Bacteria</taxon>
        <taxon>Bacillati</taxon>
        <taxon>Chloroflexota</taxon>
        <taxon>Anaerolineae</taxon>
        <taxon>Anaerolineales</taxon>
        <taxon>Anaerolineaceae</taxon>
        <taxon>Leptolinea</taxon>
    </lineage>
</organism>
<keyword evidence="11" id="KW-0407">Ion channel</keyword>
<evidence type="ECO:0000256" key="1">
    <source>
        <dbReference type="ARBA" id="ARBA00004141"/>
    </source>
</evidence>
<dbReference type="InterPro" id="IPR010617">
    <property type="entry name" value="TMEM175-like"/>
</dbReference>
<evidence type="ECO:0000256" key="3">
    <source>
        <dbReference type="ARBA" id="ARBA00022448"/>
    </source>
</evidence>
<dbReference type="PANTHER" id="PTHR31462:SF5">
    <property type="entry name" value="ENDOSOMAL_LYSOSOMAL PROTON CHANNEL TMEM175"/>
    <property type="match status" value="1"/>
</dbReference>
<name>A0A0N8GLS2_9CHLR</name>
<keyword evidence="8 13" id="KW-1133">Transmembrane helix</keyword>
<comment type="similarity">
    <text evidence="2">Belongs to the TMEM175 family.</text>
</comment>
<evidence type="ECO:0000256" key="4">
    <source>
        <dbReference type="ARBA" id="ARBA00022538"/>
    </source>
</evidence>
<feature type="transmembrane region" description="Helical" evidence="13">
    <location>
        <begin position="182"/>
        <end position="200"/>
    </location>
</feature>
<feature type="transmembrane region" description="Helical" evidence="13">
    <location>
        <begin position="47"/>
        <end position="65"/>
    </location>
</feature>
<evidence type="ECO:0000256" key="6">
    <source>
        <dbReference type="ARBA" id="ARBA00022826"/>
    </source>
</evidence>
<keyword evidence="3" id="KW-0813">Transport</keyword>
<comment type="subcellular location">
    <subcellularLocation>
        <location evidence="1">Membrane</location>
        <topology evidence="1">Multi-pass membrane protein</topology>
    </subcellularLocation>
</comment>
<comment type="caution">
    <text evidence="14">The sequence shown here is derived from an EMBL/GenBank/DDBJ whole genome shotgun (WGS) entry which is preliminary data.</text>
</comment>
<dbReference type="Proteomes" id="UP000050430">
    <property type="component" value="Unassembled WGS sequence"/>
</dbReference>
<dbReference type="PANTHER" id="PTHR31462">
    <property type="entry name" value="ENDOSOMAL/LYSOSOMAL POTASSIUM CHANNEL TMEM175"/>
    <property type="match status" value="1"/>
</dbReference>
<dbReference type="STRING" id="229920.ADM99_03455"/>
<evidence type="ECO:0000256" key="10">
    <source>
        <dbReference type="ARBA" id="ARBA00023136"/>
    </source>
</evidence>
<feature type="transmembrane region" description="Helical" evidence="13">
    <location>
        <begin position="114"/>
        <end position="134"/>
    </location>
</feature>
<dbReference type="Pfam" id="PF06736">
    <property type="entry name" value="TMEM175"/>
    <property type="match status" value="1"/>
</dbReference>
<accession>A0A0N8GLS2</accession>
<keyword evidence="6" id="KW-0631">Potassium channel</keyword>
<evidence type="ECO:0000256" key="13">
    <source>
        <dbReference type="SAM" id="Phobius"/>
    </source>
</evidence>
<dbReference type="AlphaFoldDB" id="A0A0N8GLS2"/>
<keyword evidence="9" id="KW-0406">Ion transport</keyword>
<evidence type="ECO:0000256" key="7">
    <source>
        <dbReference type="ARBA" id="ARBA00022958"/>
    </source>
</evidence>
<comment type="catalytic activity">
    <reaction evidence="12">
        <text>K(+)(in) = K(+)(out)</text>
        <dbReference type="Rhea" id="RHEA:29463"/>
        <dbReference type="ChEBI" id="CHEBI:29103"/>
    </reaction>
</comment>